<sequence length="620" mass="66389">MSAVKTVRLTMAQALVGHLAALMVREPDGPLVPYLGGVFSIFGHGNVAGLGEALWAQRETLPTFRAHNEQAMAHAAIAYSKALFRRRIMAVTTSIGPGATNLVTAAALAHVNRLPVLLLPGDTFVSRAPDPVLQQIEDFADPAVTANDCFRPVTRYFDRIVRPEQILTALPRAIAVMTDPAQCGPVCLALPQDVQTQAFDCPESFLHPAPIEFHRPQPDAAQLRQAAQLVSQSRRPFIVAGGGVLYSEAAAALRDFIDRHGIPVGETQAGKGSLAWDHALNMGAIGVTGAPSANTLAAEADLVLAVGTRLQDFTTGSHTLFPKAKLVHLNVQDFDARKWGGVPVVGDARLGLEQMSAALGNWQSDGAWTARARQLGHGWRDRVHELTTAVPAALPYDAEVIGAVRDSTVDSPAGDVVVCAAGTLPAELHKLWRAAGPGNYHMEYGYSCMGYEIAGGLGVKMARPNQEVIVMVGDGSYLMMNSEIATSVMLGRKLIVVVLDNRGFGCIHRLQRATGNARFNNLLSDCMPEGGQGAEIDFALHARSLGARSAHVGSVAELKSEMAKARQARTTTVLVIDTSPERTTAEGGCWWEVAVPEVSARAEVREAHRQYTEARKAQRT</sequence>
<evidence type="ECO:0000256" key="1">
    <source>
        <dbReference type="ARBA" id="ARBA00007812"/>
    </source>
</evidence>
<protein>
    <submittedName>
        <fullName evidence="7">3D-(3,5/4)-trihydroxycyclohexane-1,2-dione acylhydrolase (Decyclizing)</fullName>
        <ecNumber evidence="7">3.7.1.22</ecNumber>
    </submittedName>
</protein>
<dbReference type="Pfam" id="PF00205">
    <property type="entry name" value="TPP_enzyme_M"/>
    <property type="match status" value="1"/>
</dbReference>
<dbReference type="Pfam" id="PF02776">
    <property type="entry name" value="TPP_enzyme_N"/>
    <property type="match status" value="1"/>
</dbReference>
<evidence type="ECO:0000313" key="8">
    <source>
        <dbReference type="Proteomes" id="UP000267464"/>
    </source>
</evidence>
<dbReference type="InterPro" id="IPR011766">
    <property type="entry name" value="TPP_enzyme_TPP-bd"/>
</dbReference>
<keyword evidence="2 3" id="KW-0786">Thiamine pyrophosphate</keyword>
<dbReference type="NCBIfam" id="TIGR04377">
    <property type="entry name" value="myo_inos_iolD"/>
    <property type="match status" value="1"/>
</dbReference>
<dbReference type="SUPFAM" id="SSF52467">
    <property type="entry name" value="DHS-like NAD/FAD-binding domain"/>
    <property type="match status" value="1"/>
</dbReference>
<dbReference type="Gene3D" id="3.40.50.970">
    <property type="match status" value="2"/>
</dbReference>
<evidence type="ECO:0000259" key="4">
    <source>
        <dbReference type="Pfam" id="PF00205"/>
    </source>
</evidence>
<dbReference type="OrthoDB" id="3194735at2"/>
<reference evidence="7 8" key="1">
    <citation type="submission" date="2018-08" db="EMBL/GenBank/DDBJ databases">
        <authorList>
            <person name="Khan S.A."/>
            <person name="Jeon C.O."/>
            <person name="Chun B.H."/>
            <person name="Jeong S.E."/>
        </authorList>
    </citation>
    <scope>NUCLEOTIDE SEQUENCE [LARGE SCALE GENOMIC DNA]</scope>
    <source>
        <strain evidence="7 8">S-16</strain>
    </source>
</reference>
<organism evidence="7 8">
    <name type="scientific">Piscinibacter terrae</name>
    <dbReference type="NCBI Taxonomy" id="2496871"/>
    <lineage>
        <taxon>Bacteria</taxon>
        <taxon>Pseudomonadati</taxon>
        <taxon>Pseudomonadota</taxon>
        <taxon>Betaproteobacteria</taxon>
        <taxon>Burkholderiales</taxon>
        <taxon>Sphaerotilaceae</taxon>
        <taxon>Piscinibacter</taxon>
    </lineage>
</organism>
<reference evidence="7 8" key="2">
    <citation type="submission" date="2018-12" db="EMBL/GenBank/DDBJ databases">
        <title>Rhizobacter gummiphilus sp. nov., a rubber-degrading bacterium isolated from the soil of a botanical garden in Japan.</title>
        <authorList>
            <person name="Shunsuke S.S."/>
        </authorList>
    </citation>
    <scope>NUCLEOTIDE SEQUENCE [LARGE SCALE GENOMIC DNA]</scope>
    <source>
        <strain evidence="7 8">S-16</strain>
    </source>
</reference>
<feature type="domain" description="Thiamine pyrophosphate enzyme TPP-binding" evidence="5">
    <location>
        <begin position="421"/>
        <end position="575"/>
    </location>
</feature>
<dbReference type="Gene3D" id="3.40.50.1220">
    <property type="entry name" value="TPP-binding domain"/>
    <property type="match status" value="1"/>
</dbReference>
<evidence type="ECO:0000256" key="2">
    <source>
        <dbReference type="ARBA" id="ARBA00023052"/>
    </source>
</evidence>
<dbReference type="PANTHER" id="PTHR18968">
    <property type="entry name" value="THIAMINE PYROPHOSPHATE ENZYMES"/>
    <property type="match status" value="1"/>
</dbReference>
<dbReference type="InterPro" id="IPR012001">
    <property type="entry name" value="Thiamin_PyroP_enz_TPP-bd_dom"/>
</dbReference>
<dbReference type="InterPro" id="IPR030817">
    <property type="entry name" value="Myo_inos_IolD"/>
</dbReference>
<dbReference type="GO" id="GO:0005948">
    <property type="term" value="C:acetolactate synthase complex"/>
    <property type="evidence" value="ECO:0007669"/>
    <property type="project" value="TreeGrafter"/>
</dbReference>
<evidence type="ECO:0000256" key="3">
    <source>
        <dbReference type="RuleBase" id="RU362132"/>
    </source>
</evidence>
<proteinExistence type="inferred from homology"/>
<dbReference type="Pfam" id="PF02775">
    <property type="entry name" value="TPP_enzyme_C"/>
    <property type="match status" value="1"/>
</dbReference>
<dbReference type="GO" id="GO:0003984">
    <property type="term" value="F:acetolactate synthase activity"/>
    <property type="evidence" value="ECO:0007669"/>
    <property type="project" value="TreeGrafter"/>
</dbReference>
<evidence type="ECO:0000313" key="7">
    <source>
        <dbReference type="EMBL" id="RQP22259.1"/>
    </source>
</evidence>
<feature type="domain" description="Thiamine pyrophosphate enzyme central" evidence="4">
    <location>
        <begin position="223"/>
        <end position="354"/>
    </location>
</feature>
<name>A0A3N7JLV1_9BURK</name>
<comment type="similarity">
    <text evidence="1 3">Belongs to the TPP enzyme family.</text>
</comment>
<keyword evidence="8" id="KW-1185">Reference proteome</keyword>
<dbReference type="AlphaFoldDB" id="A0A3N7JLV1"/>
<dbReference type="PROSITE" id="PS00187">
    <property type="entry name" value="TPP_ENZYMES"/>
    <property type="match status" value="1"/>
</dbReference>
<evidence type="ECO:0000259" key="6">
    <source>
        <dbReference type="Pfam" id="PF02776"/>
    </source>
</evidence>
<dbReference type="InterPro" id="IPR029035">
    <property type="entry name" value="DHS-like_NAD/FAD-binding_dom"/>
</dbReference>
<dbReference type="GO" id="GO:0000287">
    <property type="term" value="F:magnesium ion binding"/>
    <property type="evidence" value="ECO:0007669"/>
    <property type="project" value="InterPro"/>
</dbReference>
<dbReference type="EC" id="3.7.1.22" evidence="7"/>
<dbReference type="EMBL" id="QUSW01000008">
    <property type="protein sequence ID" value="RQP22259.1"/>
    <property type="molecule type" value="Genomic_DNA"/>
</dbReference>
<dbReference type="InterPro" id="IPR045229">
    <property type="entry name" value="TPP_enz"/>
</dbReference>
<dbReference type="GO" id="GO:0102481">
    <property type="term" value="F:3D-(3,5/4)-trihydroxycyclohexane-1,2-dione hydrolase activity"/>
    <property type="evidence" value="ECO:0007669"/>
    <property type="project" value="UniProtKB-EC"/>
</dbReference>
<gene>
    <name evidence="7" type="primary">iolD</name>
    <name evidence="7" type="ORF">DZC73_25045</name>
</gene>
<dbReference type="GO" id="GO:0009097">
    <property type="term" value="P:isoleucine biosynthetic process"/>
    <property type="evidence" value="ECO:0007669"/>
    <property type="project" value="TreeGrafter"/>
</dbReference>
<accession>A0A3N7JLV1</accession>
<dbReference type="GO" id="GO:0050660">
    <property type="term" value="F:flavin adenine dinucleotide binding"/>
    <property type="evidence" value="ECO:0007669"/>
    <property type="project" value="TreeGrafter"/>
</dbReference>
<keyword evidence="7" id="KW-0378">Hydrolase</keyword>
<comment type="caution">
    <text evidence="7">The sequence shown here is derived from an EMBL/GenBank/DDBJ whole genome shotgun (WGS) entry which is preliminary data.</text>
</comment>
<evidence type="ECO:0000259" key="5">
    <source>
        <dbReference type="Pfam" id="PF02775"/>
    </source>
</evidence>
<dbReference type="PANTHER" id="PTHR18968:SF9">
    <property type="entry name" value="3D-(3,5_4)-TRIHYDROXYCYCLOHEXANE-1,2-DIONE HYDROLASE"/>
    <property type="match status" value="1"/>
</dbReference>
<dbReference type="RefSeq" id="WP_124543108.1">
    <property type="nucleotide sequence ID" value="NZ_QUSW01000008.1"/>
</dbReference>
<dbReference type="InterPro" id="IPR012000">
    <property type="entry name" value="Thiamin_PyroP_enz_cen_dom"/>
</dbReference>
<dbReference type="InterPro" id="IPR000399">
    <property type="entry name" value="TPP-bd_CS"/>
</dbReference>
<feature type="domain" description="Thiamine pyrophosphate enzyme N-terminal TPP-binding" evidence="6">
    <location>
        <begin position="52"/>
        <end position="136"/>
    </location>
</feature>
<dbReference type="GO" id="GO:0030976">
    <property type="term" value="F:thiamine pyrophosphate binding"/>
    <property type="evidence" value="ECO:0007669"/>
    <property type="project" value="InterPro"/>
</dbReference>
<dbReference type="Proteomes" id="UP000267464">
    <property type="component" value="Unassembled WGS sequence"/>
</dbReference>
<dbReference type="InterPro" id="IPR029061">
    <property type="entry name" value="THDP-binding"/>
</dbReference>
<dbReference type="CDD" id="cd07035">
    <property type="entry name" value="TPP_PYR_POX_like"/>
    <property type="match status" value="1"/>
</dbReference>
<dbReference type="GO" id="GO:0009099">
    <property type="term" value="P:L-valine biosynthetic process"/>
    <property type="evidence" value="ECO:0007669"/>
    <property type="project" value="TreeGrafter"/>
</dbReference>
<dbReference type="SUPFAM" id="SSF52518">
    <property type="entry name" value="Thiamin diphosphate-binding fold (THDP-binding)"/>
    <property type="match status" value="2"/>
</dbReference>
<dbReference type="GO" id="GO:0019310">
    <property type="term" value="P:inositol catabolic process"/>
    <property type="evidence" value="ECO:0007669"/>
    <property type="project" value="InterPro"/>
</dbReference>